<gene>
    <name evidence="2" type="ORF">E6K78_03010</name>
</gene>
<dbReference type="EMBL" id="VBOY01000021">
    <property type="protein sequence ID" value="TMQ67958.1"/>
    <property type="molecule type" value="Genomic_DNA"/>
</dbReference>
<evidence type="ECO:0000313" key="2">
    <source>
        <dbReference type="EMBL" id="TMQ67958.1"/>
    </source>
</evidence>
<evidence type="ECO:0000259" key="1">
    <source>
        <dbReference type="Pfam" id="PF06889"/>
    </source>
</evidence>
<name>A0A538TWI7_UNCEI</name>
<evidence type="ECO:0000313" key="3">
    <source>
        <dbReference type="Proteomes" id="UP000316609"/>
    </source>
</evidence>
<comment type="caution">
    <text evidence="2">The sequence shown here is derived from an EMBL/GenBank/DDBJ whole genome shotgun (WGS) entry which is preliminary data.</text>
</comment>
<organism evidence="2 3">
    <name type="scientific">Eiseniibacteriota bacterium</name>
    <dbReference type="NCBI Taxonomy" id="2212470"/>
    <lineage>
        <taxon>Bacteria</taxon>
        <taxon>Candidatus Eiseniibacteriota</taxon>
    </lineage>
</organism>
<protein>
    <submittedName>
        <fullName evidence="2">DUF1266 domain-containing protein</fullName>
    </submittedName>
</protein>
<dbReference type="AlphaFoldDB" id="A0A538TWI7"/>
<dbReference type="InterPro" id="IPR009677">
    <property type="entry name" value="DUF1266"/>
</dbReference>
<feature type="domain" description="DUF1266" evidence="1">
    <location>
        <begin position="19"/>
        <end position="184"/>
    </location>
</feature>
<sequence>MLAPEVRNDSSIADTRRILHDRWGIDDRFDLLQALEHLDREGHRVEFQRQGQSLLAMTDARYQMALLAARNRPDVVRRMKLLRAHYQRHRRTSLLGWDYCRYIMLCRWGYMLCFLTEDEAWRQMLPAARTIQGGFGSWAELGEDYLVGREFWSHEEMDRTGKIYRDIETWLVKNPRSAWNQLPWRMELGAGTPSTPP</sequence>
<accession>A0A538TWI7</accession>
<dbReference type="Proteomes" id="UP000316609">
    <property type="component" value="Unassembled WGS sequence"/>
</dbReference>
<proteinExistence type="predicted"/>
<dbReference type="Pfam" id="PF06889">
    <property type="entry name" value="DUF1266"/>
    <property type="match status" value="1"/>
</dbReference>
<reference evidence="2 3" key="1">
    <citation type="journal article" date="2019" name="Nat. Microbiol.">
        <title>Mediterranean grassland soil C-N compound turnover is dependent on rainfall and depth, and is mediated by genomically divergent microorganisms.</title>
        <authorList>
            <person name="Diamond S."/>
            <person name="Andeer P.F."/>
            <person name="Li Z."/>
            <person name="Crits-Christoph A."/>
            <person name="Burstein D."/>
            <person name="Anantharaman K."/>
            <person name="Lane K.R."/>
            <person name="Thomas B.C."/>
            <person name="Pan C."/>
            <person name="Northen T.R."/>
            <person name="Banfield J.F."/>
        </authorList>
    </citation>
    <scope>NUCLEOTIDE SEQUENCE [LARGE SCALE GENOMIC DNA]</scope>
    <source>
        <strain evidence="2">WS_8</strain>
    </source>
</reference>